<feature type="domain" description="Zn(2)-C6 fungal-type" evidence="7">
    <location>
        <begin position="28"/>
        <end position="58"/>
    </location>
</feature>
<dbReference type="Pfam" id="PF08493">
    <property type="entry name" value="AflR"/>
    <property type="match status" value="1"/>
</dbReference>
<evidence type="ECO:0000256" key="2">
    <source>
        <dbReference type="ARBA" id="ARBA00023015"/>
    </source>
</evidence>
<feature type="region of interest" description="Disordered" evidence="6">
    <location>
        <begin position="67"/>
        <end position="102"/>
    </location>
</feature>
<evidence type="ECO:0000256" key="4">
    <source>
        <dbReference type="ARBA" id="ARBA00023163"/>
    </source>
</evidence>
<dbReference type="PROSITE" id="PS00463">
    <property type="entry name" value="ZN2_CY6_FUNGAL_1"/>
    <property type="match status" value="1"/>
</dbReference>
<dbReference type="OrthoDB" id="4146687at2759"/>
<dbReference type="GO" id="GO:0003677">
    <property type="term" value="F:DNA binding"/>
    <property type="evidence" value="ECO:0007669"/>
    <property type="project" value="UniProtKB-KW"/>
</dbReference>
<dbReference type="SMART" id="SM00066">
    <property type="entry name" value="GAL4"/>
    <property type="match status" value="1"/>
</dbReference>
<keyword evidence="4" id="KW-0804">Transcription</keyword>
<feature type="compositionally biased region" description="Polar residues" evidence="6">
    <location>
        <begin position="70"/>
        <end position="101"/>
    </location>
</feature>
<keyword evidence="3" id="KW-0238">DNA-binding</keyword>
<dbReference type="InterPro" id="IPR001138">
    <property type="entry name" value="Zn2Cys6_DnaBD"/>
</dbReference>
<evidence type="ECO:0000256" key="1">
    <source>
        <dbReference type="ARBA" id="ARBA00022723"/>
    </source>
</evidence>
<keyword evidence="2" id="KW-0805">Transcription regulation</keyword>
<dbReference type="GO" id="GO:0005634">
    <property type="term" value="C:nucleus"/>
    <property type="evidence" value="ECO:0007669"/>
    <property type="project" value="InterPro"/>
</dbReference>
<dbReference type="Gene3D" id="4.10.240.10">
    <property type="entry name" value="Zn(2)-C6 fungal-type DNA-binding domain"/>
    <property type="match status" value="1"/>
</dbReference>
<dbReference type="InterPro" id="IPR013700">
    <property type="entry name" value="AflR"/>
</dbReference>
<dbReference type="GO" id="GO:0000981">
    <property type="term" value="F:DNA-binding transcription factor activity, RNA polymerase II-specific"/>
    <property type="evidence" value="ECO:0007669"/>
    <property type="project" value="InterPro"/>
</dbReference>
<dbReference type="GeneID" id="19987411"/>
<evidence type="ECO:0000256" key="5">
    <source>
        <dbReference type="ARBA" id="ARBA00023242"/>
    </source>
</evidence>
<evidence type="ECO:0000256" key="6">
    <source>
        <dbReference type="SAM" id="MobiDB-lite"/>
    </source>
</evidence>
<dbReference type="AlphaFoldDB" id="V9D0W5"/>
<dbReference type="EMBL" id="KB822709">
    <property type="protein sequence ID" value="ETI19903.1"/>
    <property type="molecule type" value="Genomic_DNA"/>
</dbReference>
<accession>V9D0W5</accession>
<evidence type="ECO:0000313" key="8">
    <source>
        <dbReference type="EMBL" id="ETI19903.1"/>
    </source>
</evidence>
<gene>
    <name evidence="8" type="ORF">G647_08918</name>
</gene>
<evidence type="ECO:0000259" key="7">
    <source>
        <dbReference type="PROSITE" id="PS50048"/>
    </source>
</evidence>
<dbReference type="RefSeq" id="XP_008731445.1">
    <property type="nucleotide sequence ID" value="XM_008733223.1"/>
</dbReference>
<keyword evidence="5" id="KW-0539">Nucleus</keyword>
<protein>
    <recommendedName>
        <fullName evidence="7">Zn(2)-C6 fungal-type domain-containing protein</fullName>
    </recommendedName>
</protein>
<dbReference type="GO" id="GO:0045122">
    <property type="term" value="P:aflatoxin biosynthetic process"/>
    <property type="evidence" value="ECO:0007669"/>
    <property type="project" value="InterPro"/>
</dbReference>
<evidence type="ECO:0000313" key="9">
    <source>
        <dbReference type="Proteomes" id="UP000030678"/>
    </source>
</evidence>
<proteinExistence type="predicted"/>
<organism evidence="8 9">
    <name type="scientific">Cladophialophora carrionii CBS 160.54</name>
    <dbReference type="NCBI Taxonomy" id="1279043"/>
    <lineage>
        <taxon>Eukaryota</taxon>
        <taxon>Fungi</taxon>
        <taxon>Dikarya</taxon>
        <taxon>Ascomycota</taxon>
        <taxon>Pezizomycotina</taxon>
        <taxon>Eurotiomycetes</taxon>
        <taxon>Chaetothyriomycetidae</taxon>
        <taxon>Chaetothyriales</taxon>
        <taxon>Herpotrichiellaceae</taxon>
        <taxon>Cladophialophora</taxon>
    </lineage>
</organism>
<reference evidence="8 9" key="1">
    <citation type="submission" date="2013-03" db="EMBL/GenBank/DDBJ databases">
        <title>The Genome Sequence of Cladophialophora carrionii CBS 160.54.</title>
        <authorList>
            <consortium name="The Broad Institute Genomics Platform"/>
            <person name="Cuomo C."/>
            <person name="de Hoog S."/>
            <person name="Gorbushina A."/>
            <person name="Walker B."/>
            <person name="Young S.K."/>
            <person name="Zeng Q."/>
            <person name="Gargeya S."/>
            <person name="Fitzgerald M."/>
            <person name="Haas B."/>
            <person name="Abouelleil A."/>
            <person name="Allen A.W."/>
            <person name="Alvarado L."/>
            <person name="Arachchi H.M."/>
            <person name="Berlin A.M."/>
            <person name="Chapman S.B."/>
            <person name="Gainer-Dewar J."/>
            <person name="Goldberg J."/>
            <person name="Griggs A."/>
            <person name="Gujja S."/>
            <person name="Hansen M."/>
            <person name="Howarth C."/>
            <person name="Imamovic A."/>
            <person name="Ireland A."/>
            <person name="Larimer J."/>
            <person name="McCowan C."/>
            <person name="Murphy C."/>
            <person name="Pearson M."/>
            <person name="Poon T.W."/>
            <person name="Priest M."/>
            <person name="Roberts A."/>
            <person name="Saif S."/>
            <person name="Shea T."/>
            <person name="Sisk P."/>
            <person name="Sykes S."/>
            <person name="Wortman J."/>
            <person name="Nusbaum C."/>
            <person name="Birren B."/>
        </authorList>
    </citation>
    <scope>NUCLEOTIDE SEQUENCE [LARGE SCALE GENOMIC DNA]</scope>
    <source>
        <strain evidence="8 9">CBS 160.54</strain>
    </source>
</reference>
<dbReference type="Proteomes" id="UP000030678">
    <property type="component" value="Unassembled WGS sequence"/>
</dbReference>
<sequence>MAATNPPSTAHAASAGSTVSLELPLRNSCDACASAKLRCTKEKPTCHRCAKRGLTCEYVAIKRAGRKPGSRSSVNEGSTNSSTGRPRPPQRTQSLQSSSVPIPTDKLNEQLAMLNQSLPTTFVDLDTASDVSFTIDGPEFNFLNTAELLSTHVDGGASNCSCSSLSSTSASCDSNDGGGCNRHDSFSTALPSLETTVPEFLALSSPNAAGWNSAFPELDLTETSCSCLTEATSFITQLSHLSSTVCNTWAILDLDNVTILRVVLDVVEQNKVTINAVSAILNCPNYHDGCLLAIISFVIFKMLSLYAAIACKDPNLQDLREPGLTRPTPQSESALPSPAGFVDNYSMERSDPQHMARRIVLGELHRLRHLIAQLVEKLKSQSVTQESGEGAKTQESMDLDCEMRAPLSSVMYEQLDLDLRRRLKALSWAIVDRMTRL</sequence>
<dbReference type="SUPFAM" id="SSF57701">
    <property type="entry name" value="Zn2/Cys6 DNA-binding domain"/>
    <property type="match status" value="1"/>
</dbReference>
<dbReference type="Pfam" id="PF00172">
    <property type="entry name" value="Zn_clus"/>
    <property type="match status" value="1"/>
</dbReference>
<keyword evidence="1" id="KW-0479">Metal-binding</keyword>
<dbReference type="GO" id="GO:0008270">
    <property type="term" value="F:zinc ion binding"/>
    <property type="evidence" value="ECO:0007669"/>
    <property type="project" value="InterPro"/>
</dbReference>
<evidence type="ECO:0000256" key="3">
    <source>
        <dbReference type="ARBA" id="ARBA00023125"/>
    </source>
</evidence>
<dbReference type="PROSITE" id="PS50048">
    <property type="entry name" value="ZN2_CY6_FUNGAL_2"/>
    <property type="match status" value="1"/>
</dbReference>
<dbReference type="PRINTS" id="PR00755">
    <property type="entry name" value="AFLATOXINBRP"/>
</dbReference>
<dbReference type="CDD" id="cd00067">
    <property type="entry name" value="GAL4"/>
    <property type="match status" value="1"/>
</dbReference>
<dbReference type="HOGENOM" id="CLU_031656_1_0_1"/>
<dbReference type="VEuPathDB" id="FungiDB:G647_08918"/>
<name>V9D0W5_9EURO</name>
<dbReference type="InterPro" id="IPR036864">
    <property type="entry name" value="Zn2-C6_fun-type_DNA-bd_sf"/>
</dbReference>